<dbReference type="PROSITE" id="PS51819">
    <property type="entry name" value="VOC"/>
    <property type="match status" value="2"/>
</dbReference>
<accession>A1TDD9</accession>
<evidence type="ECO:0000256" key="8">
    <source>
        <dbReference type="RuleBase" id="RU000683"/>
    </source>
</evidence>
<dbReference type="Gene3D" id="3.10.180.10">
    <property type="entry name" value="2,3-Dihydroxybiphenyl 1,2-Dioxygenase, domain 1"/>
    <property type="match status" value="2"/>
</dbReference>
<keyword evidence="3" id="KW-0479">Metal-binding</keyword>
<dbReference type="Pfam" id="PF00903">
    <property type="entry name" value="Glyoxalase"/>
    <property type="match status" value="1"/>
</dbReference>
<dbReference type="RefSeq" id="WP_011781567.1">
    <property type="nucleotide sequence ID" value="NC_008726.1"/>
</dbReference>
<evidence type="ECO:0000256" key="7">
    <source>
        <dbReference type="ARBA" id="ARBA00023004"/>
    </source>
</evidence>
<dbReference type="GO" id="GO:0008198">
    <property type="term" value="F:ferrous iron binding"/>
    <property type="evidence" value="ECO:0007669"/>
    <property type="project" value="InterPro"/>
</dbReference>
<feature type="domain" description="VOC" evidence="9">
    <location>
        <begin position="142"/>
        <end position="261"/>
    </location>
</feature>
<keyword evidence="11" id="KW-1185">Reference proteome</keyword>
<dbReference type="InterPro" id="IPR004360">
    <property type="entry name" value="Glyas_Fos-R_dOase_dom"/>
</dbReference>
<dbReference type="Pfam" id="PF22632">
    <property type="entry name" value="BphC_D1"/>
    <property type="match status" value="1"/>
</dbReference>
<comment type="similarity">
    <text evidence="2 8">Belongs to the extradiol ring-cleavage dioxygenase family.</text>
</comment>
<comment type="cofactor">
    <cofactor evidence="1 8">
        <name>Fe(2+)</name>
        <dbReference type="ChEBI" id="CHEBI:29033"/>
    </cofactor>
</comment>
<dbReference type="eggNOG" id="COG0346">
    <property type="taxonomic scope" value="Bacteria"/>
</dbReference>
<organism evidence="10 11">
    <name type="scientific">Mycolicibacterium vanbaalenii (strain DSM 7251 / JCM 13017 / BCRC 16820 / KCTC 9966 / NRRL B-24157 / PYR-1)</name>
    <name type="common">Mycobacterium vanbaalenii</name>
    <dbReference type="NCBI Taxonomy" id="350058"/>
    <lineage>
        <taxon>Bacteria</taxon>
        <taxon>Bacillati</taxon>
        <taxon>Actinomycetota</taxon>
        <taxon>Actinomycetes</taxon>
        <taxon>Mycobacteriales</taxon>
        <taxon>Mycobacteriaceae</taxon>
        <taxon>Mycolicibacterium</taxon>
    </lineage>
</organism>
<evidence type="ECO:0000256" key="5">
    <source>
        <dbReference type="ARBA" id="ARBA00022964"/>
    </source>
</evidence>
<keyword evidence="5 8" id="KW-0223">Dioxygenase</keyword>
<dbReference type="SUPFAM" id="SSF54593">
    <property type="entry name" value="Glyoxalase/Bleomycin resistance protein/Dihydroxybiphenyl dioxygenase"/>
    <property type="match status" value="1"/>
</dbReference>
<protein>
    <submittedName>
        <fullName evidence="10">Glyoxalase/bleomycin resistance protein/dioxygenase</fullName>
    </submittedName>
</protein>
<dbReference type="EMBL" id="CP000511">
    <property type="protein sequence ID" value="ABM15189.1"/>
    <property type="molecule type" value="Genomic_DNA"/>
</dbReference>
<keyword evidence="6 8" id="KW-0560">Oxidoreductase</keyword>
<evidence type="ECO:0000256" key="3">
    <source>
        <dbReference type="ARBA" id="ARBA00022723"/>
    </source>
</evidence>
<dbReference type="KEGG" id="mva:Mvan_4413"/>
<keyword evidence="7 8" id="KW-0408">Iron</keyword>
<dbReference type="CDD" id="cd07252">
    <property type="entry name" value="BphC1-RGP6_N_like"/>
    <property type="match status" value="1"/>
</dbReference>
<evidence type="ECO:0000313" key="10">
    <source>
        <dbReference type="EMBL" id="ABM15189.1"/>
    </source>
</evidence>
<dbReference type="GO" id="GO:0051213">
    <property type="term" value="F:dioxygenase activity"/>
    <property type="evidence" value="ECO:0007669"/>
    <property type="project" value="UniProtKB-KW"/>
</dbReference>
<evidence type="ECO:0000259" key="9">
    <source>
        <dbReference type="PROSITE" id="PS51819"/>
    </source>
</evidence>
<gene>
    <name evidence="10" type="ordered locus">Mvan_4413</name>
</gene>
<reference evidence="10" key="1">
    <citation type="submission" date="2006-12" db="EMBL/GenBank/DDBJ databases">
        <title>Complete sequence of Mycobacterium vanbaalenii PYR-1.</title>
        <authorList>
            <consortium name="US DOE Joint Genome Institute"/>
            <person name="Copeland A."/>
            <person name="Lucas S."/>
            <person name="Lapidus A."/>
            <person name="Barry K."/>
            <person name="Detter J.C."/>
            <person name="Glavina del Rio T."/>
            <person name="Hammon N."/>
            <person name="Israni S."/>
            <person name="Dalin E."/>
            <person name="Tice H."/>
            <person name="Pitluck S."/>
            <person name="Singan V."/>
            <person name="Schmutz J."/>
            <person name="Larimer F."/>
            <person name="Land M."/>
            <person name="Hauser L."/>
            <person name="Kyrpides N."/>
            <person name="Anderson I.J."/>
            <person name="Miller C."/>
            <person name="Richardson P."/>
        </authorList>
    </citation>
    <scope>NUCLEOTIDE SEQUENCE [LARGE SCALE GENOMIC DNA]</scope>
    <source>
        <strain evidence="10">PYR-1</strain>
    </source>
</reference>
<evidence type="ECO:0000256" key="1">
    <source>
        <dbReference type="ARBA" id="ARBA00001954"/>
    </source>
</evidence>
<evidence type="ECO:0000256" key="4">
    <source>
        <dbReference type="ARBA" id="ARBA00022797"/>
    </source>
</evidence>
<dbReference type="AlphaFoldDB" id="A1TDD9"/>
<dbReference type="InterPro" id="IPR000486">
    <property type="entry name" value="Xdiol_ring_cleave_dOase_1/2"/>
</dbReference>
<dbReference type="Proteomes" id="UP000009159">
    <property type="component" value="Chromosome"/>
</dbReference>
<evidence type="ECO:0000256" key="6">
    <source>
        <dbReference type="ARBA" id="ARBA00023002"/>
    </source>
</evidence>
<feature type="domain" description="VOC" evidence="9">
    <location>
        <begin position="6"/>
        <end position="120"/>
    </location>
</feature>
<sequence>MNRVVGLGYLIIEATDLEEWQTFACDLLGLQAVVRTPDRLSLRVDEKAYRIDVRQAESDAVAVIGWEVRGPRELGQLANLLQANGYDVKWAGAEVARERRVSGLAGFTDPDGQAVELFWGLQEHRDRFVSPTGARFVTGAAGLGHVFQAVDDADVYSELYQNLLGFKLSDIIDFGPGASATFLHTTERHHSYAFAALPGLPNGVGHVMLEVDDLDIVGRAWEKVRDGAAPMVLDFGKHTNDEMLSFYVKTPSGFELEYGYGGKTIDDATWTPSRYDAASYWGHRRTRPTDPDSAELSV</sequence>
<dbReference type="InterPro" id="IPR029068">
    <property type="entry name" value="Glyas_Bleomycin-R_OHBP_Dase"/>
</dbReference>
<dbReference type="PROSITE" id="PS00082">
    <property type="entry name" value="EXTRADIOL_DIOXYGENAS"/>
    <property type="match status" value="1"/>
</dbReference>
<dbReference type="STRING" id="350058.Mvan_4413"/>
<keyword evidence="4 8" id="KW-0058">Aromatic hydrocarbons catabolism</keyword>
<dbReference type="HOGENOM" id="CLU_052361_2_0_11"/>
<name>A1TDD9_MYCVP</name>
<proteinExistence type="inferred from homology"/>
<dbReference type="CDD" id="cd07237">
    <property type="entry name" value="BphC1-RGP6_C_like"/>
    <property type="match status" value="1"/>
</dbReference>
<evidence type="ECO:0000256" key="2">
    <source>
        <dbReference type="ARBA" id="ARBA00008784"/>
    </source>
</evidence>
<dbReference type="InterPro" id="IPR037523">
    <property type="entry name" value="VOC_core"/>
</dbReference>
<evidence type="ECO:0000313" key="11">
    <source>
        <dbReference type="Proteomes" id="UP000009159"/>
    </source>
</evidence>